<protein>
    <submittedName>
        <fullName evidence="1">Unkown protein</fullName>
    </submittedName>
</protein>
<reference evidence="1" key="1">
    <citation type="journal article" date="2013" name="PLoS ONE">
        <title>Gene expression in gut symbiotic organ of stinkbug affected by extracellular bacterial symbiont.</title>
        <authorList>
            <person name="Futahashi R."/>
            <person name="Tanaka K."/>
            <person name="Tanahashi M."/>
            <person name="Nikoh N."/>
            <person name="Kikuchi Y."/>
            <person name="Lee B.L."/>
            <person name="Fukatsu T."/>
        </authorList>
    </citation>
    <scope>NUCLEOTIDE SEQUENCE</scope>
    <source>
        <tissue evidence="1">Midgut</tissue>
    </source>
</reference>
<accession>R4WE32</accession>
<name>R4WE32_RIPPE</name>
<proteinExistence type="evidence at transcript level"/>
<dbReference type="AlphaFoldDB" id="R4WE32"/>
<organism evidence="1">
    <name type="scientific">Riptortus pedestris</name>
    <name type="common">Bean bug</name>
    <dbReference type="NCBI Taxonomy" id="329032"/>
    <lineage>
        <taxon>Eukaryota</taxon>
        <taxon>Metazoa</taxon>
        <taxon>Ecdysozoa</taxon>
        <taxon>Arthropoda</taxon>
        <taxon>Hexapoda</taxon>
        <taxon>Insecta</taxon>
        <taxon>Pterygota</taxon>
        <taxon>Neoptera</taxon>
        <taxon>Paraneoptera</taxon>
        <taxon>Hemiptera</taxon>
        <taxon>Heteroptera</taxon>
        <taxon>Panheteroptera</taxon>
        <taxon>Pentatomomorpha</taxon>
        <taxon>Coreoidea</taxon>
        <taxon>Alydidae</taxon>
        <taxon>Riptortus</taxon>
    </lineage>
</organism>
<evidence type="ECO:0000313" key="1">
    <source>
        <dbReference type="EMBL" id="BAN21423.1"/>
    </source>
</evidence>
<dbReference type="EMBL" id="AK418208">
    <property type="protein sequence ID" value="BAN21423.1"/>
    <property type="molecule type" value="mRNA"/>
</dbReference>
<sequence>MYVKIIEGMYRCHFYFSNILLKKDVVVTNKLKSVTCYGQIMIFKYKGTFEAFCKTYKYYFN</sequence>